<gene>
    <name evidence="1" type="ORF">CAMP_LOCUS2087</name>
</gene>
<name>A0A9P1I9Y3_9PELO</name>
<dbReference type="EMBL" id="CANHGI010000001">
    <property type="protein sequence ID" value="CAI5439450.1"/>
    <property type="molecule type" value="Genomic_DNA"/>
</dbReference>
<accession>A0A9P1I9Y3</accession>
<evidence type="ECO:0000313" key="1">
    <source>
        <dbReference type="EMBL" id="CAI5439450.1"/>
    </source>
</evidence>
<sequence>MDFDFDKKLADIDFSQLGAEDIHKMLKKYIDSIELPSITPDMFLAIVKKFVYRTMINRVFEYELMYMERKSLDVQKGMEFCKELFDHSPEMSDYFTSPEELMQDIYRFLKMPQNSSFLGMKDSLNLLANLSAIKSQKDVKFFPLLDFYAKFYQTMIGEKDDDVFEQLVAKSIGNALYRKYKNDFVVLPVDFLLERMKKSFEEQEGAEMPKEDVPPEFSQRTISFEECFELYSEFFDEEFDGELLKEVKTELRILNCVKPVRKHRNYYCRIYVKLYHWNWTLEKLFDQKVLDAARLANPFVRFWEPEKAPFKVCFAKELEIALESAMKTRYNKSLPKDVKLFEIESEEDRKIGILRTVEYPEFKKILRALKLTVDDFHIIDDQFKSTSKLTEIPVITPYGTYCKFARDSLKDIFDQVSCGMNLLKAVSKENYPKIVTWFEELFDDVFDHKRDYVYFVETWKTDEIIDKAYQDLQQYATETVYKIPDKLRDIELPDYQVISELKKFFPNFPTQEYMDLAIRQVVGMIPMMKKLKSETPFAEHNYGREMQLYFEFASFLAFTADNIVFKAFIMRQERKRD</sequence>
<organism evidence="1 2">
    <name type="scientific">Caenorhabditis angaria</name>
    <dbReference type="NCBI Taxonomy" id="860376"/>
    <lineage>
        <taxon>Eukaryota</taxon>
        <taxon>Metazoa</taxon>
        <taxon>Ecdysozoa</taxon>
        <taxon>Nematoda</taxon>
        <taxon>Chromadorea</taxon>
        <taxon>Rhabditida</taxon>
        <taxon>Rhabditina</taxon>
        <taxon>Rhabditomorpha</taxon>
        <taxon>Rhabditoidea</taxon>
        <taxon>Rhabditidae</taxon>
        <taxon>Peloderinae</taxon>
        <taxon>Caenorhabditis</taxon>
    </lineage>
</organism>
<reference evidence="1" key="1">
    <citation type="submission" date="2022-11" db="EMBL/GenBank/DDBJ databases">
        <authorList>
            <person name="Kikuchi T."/>
        </authorList>
    </citation>
    <scope>NUCLEOTIDE SEQUENCE</scope>
    <source>
        <strain evidence="1">PS1010</strain>
    </source>
</reference>
<keyword evidence="2" id="KW-1185">Reference proteome</keyword>
<dbReference type="Proteomes" id="UP001152747">
    <property type="component" value="Unassembled WGS sequence"/>
</dbReference>
<protein>
    <submittedName>
        <fullName evidence="1">Uncharacterized protein</fullName>
    </submittedName>
</protein>
<proteinExistence type="predicted"/>
<dbReference type="AlphaFoldDB" id="A0A9P1I9Y3"/>
<evidence type="ECO:0000313" key="2">
    <source>
        <dbReference type="Proteomes" id="UP001152747"/>
    </source>
</evidence>
<comment type="caution">
    <text evidence="1">The sequence shown here is derived from an EMBL/GenBank/DDBJ whole genome shotgun (WGS) entry which is preliminary data.</text>
</comment>